<keyword evidence="4" id="KW-1185">Reference proteome</keyword>
<keyword evidence="2" id="KW-0472">Membrane</keyword>
<sequence length="95" mass="10304">MIKYSIAMGIRTLCVISLVFLSGWWMAVALVGAIVLPYIAVVIANVSMRPESTGAARPGAIVPVSVPVRIMDDDFDADAFGPRMRDQRDDGPREP</sequence>
<feature type="transmembrane region" description="Helical" evidence="2">
    <location>
        <begin position="12"/>
        <end position="40"/>
    </location>
</feature>
<dbReference type="InterPro" id="IPR021449">
    <property type="entry name" value="DUF3099"/>
</dbReference>
<feature type="compositionally biased region" description="Basic and acidic residues" evidence="1">
    <location>
        <begin position="83"/>
        <end position="95"/>
    </location>
</feature>
<dbReference type="EMBL" id="QEOP01000002">
    <property type="protein sequence ID" value="PVZ94915.1"/>
    <property type="molecule type" value="Genomic_DNA"/>
</dbReference>
<proteinExistence type="predicted"/>
<evidence type="ECO:0000313" key="3">
    <source>
        <dbReference type="EMBL" id="PVZ94915.1"/>
    </source>
</evidence>
<keyword evidence="2" id="KW-0812">Transmembrane</keyword>
<keyword evidence="2" id="KW-1133">Transmembrane helix</keyword>
<evidence type="ECO:0000256" key="1">
    <source>
        <dbReference type="SAM" id="MobiDB-lite"/>
    </source>
</evidence>
<dbReference type="AlphaFoldDB" id="A0A2V1HQU1"/>
<gene>
    <name evidence="3" type="ORF">DDQ50_11980</name>
</gene>
<dbReference type="Pfam" id="PF11298">
    <property type="entry name" value="DUF3099"/>
    <property type="match status" value="1"/>
</dbReference>
<evidence type="ECO:0000313" key="4">
    <source>
        <dbReference type="Proteomes" id="UP000244893"/>
    </source>
</evidence>
<name>A0A2V1HQU1_9MICO</name>
<feature type="region of interest" description="Disordered" evidence="1">
    <location>
        <begin position="76"/>
        <end position="95"/>
    </location>
</feature>
<dbReference type="Proteomes" id="UP000244893">
    <property type="component" value="Unassembled WGS sequence"/>
</dbReference>
<organism evidence="3 4">
    <name type="scientific">Amnibacterium flavum</name>
    <dbReference type="NCBI Taxonomy" id="2173173"/>
    <lineage>
        <taxon>Bacteria</taxon>
        <taxon>Bacillati</taxon>
        <taxon>Actinomycetota</taxon>
        <taxon>Actinomycetes</taxon>
        <taxon>Micrococcales</taxon>
        <taxon>Microbacteriaceae</taxon>
        <taxon>Amnibacterium</taxon>
    </lineage>
</organism>
<evidence type="ECO:0000256" key="2">
    <source>
        <dbReference type="SAM" id="Phobius"/>
    </source>
</evidence>
<comment type="caution">
    <text evidence="3">The sequence shown here is derived from an EMBL/GenBank/DDBJ whole genome shotgun (WGS) entry which is preliminary data.</text>
</comment>
<protein>
    <submittedName>
        <fullName evidence="3">DUF3099 domain-containing protein</fullName>
    </submittedName>
</protein>
<reference evidence="3 4" key="1">
    <citation type="submission" date="2018-05" db="EMBL/GenBank/DDBJ databases">
        <title>Amnibacterium sp. M8JJ-5, whole genome shotgun sequence.</title>
        <authorList>
            <person name="Tuo L."/>
        </authorList>
    </citation>
    <scope>NUCLEOTIDE SEQUENCE [LARGE SCALE GENOMIC DNA]</scope>
    <source>
        <strain evidence="3 4">M8JJ-5</strain>
    </source>
</reference>
<accession>A0A2V1HQU1</accession>
<dbReference type="OrthoDB" id="4229919at2"/>